<reference evidence="2 3" key="1">
    <citation type="submission" date="2021-06" db="EMBL/GenBank/DDBJ databases">
        <title>Enterococcus alishanensis sp. nov., a novel lactic acid bacterium isolated from fresh coffee beans.</title>
        <authorList>
            <person name="Chen Y.-S."/>
        </authorList>
    </citation>
    <scope>NUCLEOTIDE SEQUENCE [LARGE SCALE GENOMIC DNA]</scope>
    <source>
        <strain evidence="2 3">ALS3</strain>
    </source>
</reference>
<comment type="caution">
    <text evidence="2">The sequence shown here is derived from an EMBL/GenBank/DDBJ whole genome shotgun (WGS) entry which is preliminary data.</text>
</comment>
<dbReference type="Proteomes" id="UP000774130">
    <property type="component" value="Unassembled WGS sequence"/>
</dbReference>
<proteinExistence type="predicted"/>
<gene>
    <name evidence="2" type="ORF">KUA55_14885</name>
</gene>
<evidence type="ECO:0000313" key="2">
    <source>
        <dbReference type="EMBL" id="MBV7391964.1"/>
    </source>
</evidence>
<protein>
    <submittedName>
        <fullName evidence="2">DUF4097 domain-containing protein</fullName>
    </submittedName>
</protein>
<keyword evidence="3" id="KW-1185">Reference proteome</keyword>
<sequence>MNKKMLIISGILMIVAGFFVWNQVSSSQENDIFNLSEVEMISIDTEEWDVNLVETNSQQIKVSAENLNHGDGAKAKLVDGTLKIQQGTSKNGLFGGFSFKNNSQLTVEIPVNNYKNYQVTTQSGDISLNRVNLAKSKIESSTGDIYLNKISAHENASIETKNGDIDLSFKTKPTDLKLKTSAEFLDTEQDLNDFNSGKQQLDLRCPDGTMTIY</sequence>
<evidence type="ECO:0000313" key="3">
    <source>
        <dbReference type="Proteomes" id="UP000774130"/>
    </source>
</evidence>
<dbReference type="EMBL" id="JAHUZB010000007">
    <property type="protein sequence ID" value="MBV7391964.1"/>
    <property type="molecule type" value="Genomic_DNA"/>
</dbReference>
<evidence type="ECO:0000259" key="1">
    <source>
        <dbReference type="Pfam" id="PF13349"/>
    </source>
</evidence>
<dbReference type="RefSeq" id="WP_218327180.1">
    <property type="nucleotide sequence ID" value="NZ_JAHUZB010000007.1"/>
</dbReference>
<dbReference type="Pfam" id="PF13349">
    <property type="entry name" value="DUF4097"/>
    <property type="match status" value="1"/>
</dbReference>
<organism evidence="2 3">
    <name type="scientific">Enterococcus alishanensis</name>
    <dbReference type="NCBI Taxonomy" id="1303817"/>
    <lineage>
        <taxon>Bacteria</taxon>
        <taxon>Bacillati</taxon>
        <taxon>Bacillota</taxon>
        <taxon>Bacilli</taxon>
        <taxon>Lactobacillales</taxon>
        <taxon>Enterococcaceae</taxon>
        <taxon>Enterococcus</taxon>
    </lineage>
</organism>
<dbReference type="InterPro" id="IPR025164">
    <property type="entry name" value="Toastrack_DUF4097"/>
</dbReference>
<name>A0ABS6TGC1_9ENTE</name>
<accession>A0ABS6TGC1</accession>
<feature type="domain" description="DUF4097" evidence="1">
    <location>
        <begin position="39"/>
        <end position="129"/>
    </location>
</feature>